<dbReference type="InterPro" id="IPR011333">
    <property type="entry name" value="SKP1/BTB/POZ_sf"/>
</dbReference>
<evidence type="ECO:0000313" key="2">
    <source>
        <dbReference type="Proteomes" id="UP000095287"/>
    </source>
</evidence>
<dbReference type="Pfam" id="PF00651">
    <property type="entry name" value="BTB"/>
    <property type="match status" value="1"/>
</dbReference>
<sequence length="263" mass="29274">MTISGNIKGIIGESGTSDEVEIGGAKWSLFREHSEFQIRCAVGDGTNVLWDCTATGRLTAWHFGDAKKSIVGPLGFSVGIKVMKLHVVDLSTPPNKSITSLEDAACLQVEDKELWVSKKVLSFHSPFFKTMFSSDFKENATGYCSPKEVNIVEFKMFLSVLYNLNIPITAQKSLEGLLRLAHKWQCDLVLRFCHDILRSSDSTFLSLEVKIKLCDRHGFWPLLSAIVDKAEVDEVKQIVQGGCDPEFRYFTVSVIMNRLAGSS</sequence>
<accession>A0A1I8AQX2</accession>
<dbReference type="Proteomes" id="UP000095287">
    <property type="component" value="Unplaced"/>
</dbReference>
<reference evidence="3" key="1">
    <citation type="submission" date="2016-11" db="UniProtKB">
        <authorList>
            <consortium name="WormBaseParasite"/>
        </authorList>
    </citation>
    <scope>IDENTIFICATION</scope>
</reference>
<name>A0A1I8AQX2_9BILA</name>
<dbReference type="WBParaSite" id="L893_g8242.t1">
    <property type="protein sequence ID" value="L893_g8242.t1"/>
    <property type="gene ID" value="L893_g8242"/>
</dbReference>
<evidence type="ECO:0000313" key="3">
    <source>
        <dbReference type="WBParaSite" id="L893_g8242.t1"/>
    </source>
</evidence>
<dbReference type="PANTHER" id="PTHR22744:SF14">
    <property type="entry name" value="BTB DOMAIN-CONTAINING PROTEIN-RELATED"/>
    <property type="match status" value="1"/>
</dbReference>
<evidence type="ECO:0000259" key="1">
    <source>
        <dbReference type="PROSITE" id="PS50097"/>
    </source>
</evidence>
<keyword evidence="2" id="KW-1185">Reference proteome</keyword>
<proteinExistence type="predicted"/>
<organism evidence="2 3">
    <name type="scientific">Steinernema glaseri</name>
    <dbReference type="NCBI Taxonomy" id="37863"/>
    <lineage>
        <taxon>Eukaryota</taxon>
        <taxon>Metazoa</taxon>
        <taxon>Ecdysozoa</taxon>
        <taxon>Nematoda</taxon>
        <taxon>Chromadorea</taxon>
        <taxon>Rhabditida</taxon>
        <taxon>Tylenchina</taxon>
        <taxon>Panagrolaimomorpha</taxon>
        <taxon>Strongyloidoidea</taxon>
        <taxon>Steinernematidae</taxon>
        <taxon>Steinernema</taxon>
    </lineage>
</organism>
<dbReference type="PROSITE" id="PS50097">
    <property type="entry name" value="BTB"/>
    <property type="match status" value="1"/>
</dbReference>
<dbReference type="Gene3D" id="3.30.710.10">
    <property type="entry name" value="Potassium Channel Kv1.1, Chain A"/>
    <property type="match status" value="1"/>
</dbReference>
<feature type="domain" description="BTB" evidence="1">
    <location>
        <begin position="103"/>
        <end position="170"/>
    </location>
</feature>
<dbReference type="SUPFAM" id="SSF54695">
    <property type="entry name" value="POZ domain"/>
    <property type="match status" value="1"/>
</dbReference>
<dbReference type="SMART" id="SM00225">
    <property type="entry name" value="BTB"/>
    <property type="match status" value="1"/>
</dbReference>
<dbReference type="CDD" id="cd18186">
    <property type="entry name" value="BTB_POZ_ZBTB_KLHL-like"/>
    <property type="match status" value="1"/>
</dbReference>
<dbReference type="PANTHER" id="PTHR22744">
    <property type="entry name" value="HELIX LOOP HELIX PROTEIN 21-RELATED"/>
    <property type="match status" value="1"/>
</dbReference>
<dbReference type="InterPro" id="IPR000210">
    <property type="entry name" value="BTB/POZ_dom"/>
</dbReference>
<dbReference type="AlphaFoldDB" id="A0A1I8AQX2"/>
<protein>
    <submittedName>
        <fullName evidence="3">BTB domain-containing protein</fullName>
    </submittedName>
</protein>